<dbReference type="InterPro" id="IPR027417">
    <property type="entry name" value="P-loop_NTPase"/>
</dbReference>
<evidence type="ECO:0000313" key="4">
    <source>
        <dbReference type="EMBL" id="KAF5348898.1"/>
    </source>
</evidence>
<reference evidence="4 5" key="1">
    <citation type="journal article" date="2020" name="ISME J.">
        <title>Uncovering the hidden diversity of litter-decomposition mechanisms in mushroom-forming fungi.</title>
        <authorList>
            <person name="Floudas D."/>
            <person name="Bentzer J."/>
            <person name="Ahren D."/>
            <person name="Johansson T."/>
            <person name="Persson P."/>
            <person name="Tunlid A."/>
        </authorList>
    </citation>
    <scope>NUCLEOTIDE SEQUENCE [LARGE SCALE GENOMIC DNA]</scope>
    <source>
        <strain evidence="4 5">CBS 146.42</strain>
    </source>
</reference>
<dbReference type="InterPro" id="IPR056884">
    <property type="entry name" value="NPHP3-like_N"/>
</dbReference>
<proteinExistence type="predicted"/>
<gene>
    <name evidence="4" type="ORF">D9756_009856</name>
</gene>
<dbReference type="Gene3D" id="3.40.50.300">
    <property type="entry name" value="P-loop containing nucleotide triphosphate hydrolases"/>
    <property type="match status" value="1"/>
</dbReference>
<comment type="caution">
    <text evidence="4">The sequence shown here is derived from an EMBL/GenBank/DDBJ whole genome shotgun (WGS) entry which is preliminary data.</text>
</comment>
<protein>
    <recommendedName>
        <fullName evidence="3">Nephrocystin 3-like N-terminal domain-containing protein</fullName>
    </recommendedName>
</protein>
<evidence type="ECO:0000256" key="1">
    <source>
        <dbReference type="ARBA" id="ARBA00022737"/>
    </source>
</evidence>
<evidence type="ECO:0000313" key="5">
    <source>
        <dbReference type="Proteomes" id="UP000559027"/>
    </source>
</evidence>
<sequence length="545" mass="61791">MHGPFGVGKTAVSQSCAEALERINKLAATLFFSRSNGDRDDPRRVFPSIAYQLAIKCPPFREIIDKRMIEDPTLATKSLSKQFEDLLVQPLSQVNVAQNGLTDCIVIIDGLDECHGTEGQCEIMKIIAASVNKRTTPFHWFITSHPEDPIICTMNSPGISPFRSRIELPVSRKIDHEILVYLTDEFKVIREDHGLPESWPLEDTLALLVERCAGLWIYVWTIVCFIKDKNSLGPKDQLCIVLEFAKDVSAKVGPDNPLVEMDFFYTLIMQQVPLKIRITIQKILLLNSTARMDPLGIAYALCLSTEQLCHVCASIQSVMELQGSDLKSMHIHFYHTSFLDFMKDLQRSKDLCILSDFLIGCRWELLEWLHKVCSCSTDSKHIMFPSSTILPEGLLGVIHYDFVLGWFWKLCEVYGYPFDYWTAQSLAELPFKKMIRLLEDQGGWSITGGLVRDNLPAELCDKIIQKGKCPIPGCINTKDVWILGHGENEIVPEQSTRSNGFELRNNQDQYDGKCFCGWDLNAKDHDEGQQADNKDTDTKNTDDNN</sequence>
<dbReference type="Pfam" id="PF24883">
    <property type="entry name" value="NPHP3_N"/>
    <property type="match status" value="1"/>
</dbReference>
<keyword evidence="5" id="KW-1185">Reference proteome</keyword>
<keyword evidence="1" id="KW-0677">Repeat</keyword>
<feature type="domain" description="Nephrocystin 3-like N-terminal" evidence="3">
    <location>
        <begin position="1"/>
        <end position="144"/>
    </location>
</feature>
<dbReference type="AlphaFoldDB" id="A0A8H5FU81"/>
<dbReference type="Proteomes" id="UP000559027">
    <property type="component" value="Unassembled WGS sequence"/>
</dbReference>
<dbReference type="EMBL" id="JAACJO010000018">
    <property type="protein sequence ID" value="KAF5348898.1"/>
    <property type="molecule type" value="Genomic_DNA"/>
</dbReference>
<name>A0A8H5FU81_9AGAR</name>
<dbReference type="OrthoDB" id="4760524at2759"/>
<evidence type="ECO:0000259" key="3">
    <source>
        <dbReference type="Pfam" id="PF24883"/>
    </source>
</evidence>
<feature type="region of interest" description="Disordered" evidence="2">
    <location>
        <begin position="524"/>
        <end position="545"/>
    </location>
</feature>
<dbReference type="PANTHER" id="PTHR10039:SF15">
    <property type="entry name" value="NACHT DOMAIN-CONTAINING PROTEIN"/>
    <property type="match status" value="1"/>
</dbReference>
<accession>A0A8H5FU81</accession>
<organism evidence="4 5">
    <name type="scientific">Leucocoprinus leucothites</name>
    <dbReference type="NCBI Taxonomy" id="201217"/>
    <lineage>
        <taxon>Eukaryota</taxon>
        <taxon>Fungi</taxon>
        <taxon>Dikarya</taxon>
        <taxon>Basidiomycota</taxon>
        <taxon>Agaricomycotina</taxon>
        <taxon>Agaricomycetes</taxon>
        <taxon>Agaricomycetidae</taxon>
        <taxon>Agaricales</taxon>
        <taxon>Agaricineae</taxon>
        <taxon>Agaricaceae</taxon>
        <taxon>Leucocoprinus</taxon>
    </lineage>
</organism>
<evidence type="ECO:0000256" key="2">
    <source>
        <dbReference type="SAM" id="MobiDB-lite"/>
    </source>
</evidence>
<dbReference type="PANTHER" id="PTHR10039">
    <property type="entry name" value="AMELOGENIN"/>
    <property type="match status" value="1"/>
</dbReference>